<dbReference type="AlphaFoldDB" id="A0A0F9VZJ2"/>
<organism evidence="1">
    <name type="scientific">marine sediment metagenome</name>
    <dbReference type="NCBI Taxonomy" id="412755"/>
    <lineage>
        <taxon>unclassified sequences</taxon>
        <taxon>metagenomes</taxon>
        <taxon>ecological metagenomes</taxon>
    </lineage>
</organism>
<name>A0A0F9VZJ2_9ZZZZ</name>
<sequence length="96" mass="11371">MNFDPIETYYRNCFGTGSGKIVLRNLLIEAKLFEEINTPEEMAVENFAKTILHKLGEYGDVRRNETIIDRLFNLPRKEETGWLKRKLQSLKKRRKP</sequence>
<evidence type="ECO:0000313" key="1">
    <source>
        <dbReference type="EMBL" id="KKN78806.1"/>
    </source>
</evidence>
<protein>
    <submittedName>
        <fullName evidence="1">Uncharacterized protein</fullName>
    </submittedName>
</protein>
<comment type="caution">
    <text evidence="1">The sequence shown here is derived from an EMBL/GenBank/DDBJ whole genome shotgun (WGS) entry which is preliminary data.</text>
</comment>
<gene>
    <name evidence="1" type="ORF">LCGC14_0345780</name>
</gene>
<dbReference type="EMBL" id="LAZR01000256">
    <property type="protein sequence ID" value="KKN78806.1"/>
    <property type="molecule type" value="Genomic_DNA"/>
</dbReference>
<proteinExistence type="predicted"/>
<reference evidence="1" key="1">
    <citation type="journal article" date="2015" name="Nature">
        <title>Complex archaea that bridge the gap between prokaryotes and eukaryotes.</title>
        <authorList>
            <person name="Spang A."/>
            <person name="Saw J.H."/>
            <person name="Jorgensen S.L."/>
            <person name="Zaremba-Niedzwiedzka K."/>
            <person name="Martijn J."/>
            <person name="Lind A.E."/>
            <person name="van Eijk R."/>
            <person name="Schleper C."/>
            <person name="Guy L."/>
            <person name="Ettema T.J."/>
        </authorList>
    </citation>
    <scope>NUCLEOTIDE SEQUENCE</scope>
</reference>
<accession>A0A0F9VZJ2</accession>